<evidence type="ECO:0000313" key="6">
    <source>
        <dbReference type="Proteomes" id="UP001278050"/>
    </source>
</evidence>
<evidence type="ECO:0000313" key="5">
    <source>
        <dbReference type="Proteomes" id="UP000182413"/>
    </source>
</evidence>
<dbReference type="RefSeq" id="WP_074680501.1">
    <property type="nucleotide sequence ID" value="NZ_CBCSET010000006.1"/>
</dbReference>
<accession>A0A1G7J5A4</accession>
<comment type="similarity">
    <text evidence="1">Belongs to the UPF0337 (CsbD) family.</text>
</comment>
<reference evidence="3 6" key="2">
    <citation type="submission" date="2023-11" db="EMBL/GenBank/DDBJ databases">
        <title>MicrobeMod: A computational toolkit for identifying prokaryotic methylation and restriction-modification with nanopore sequencing.</title>
        <authorList>
            <person name="Crits-Christoph A."/>
            <person name="Kang S.C."/>
            <person name="Lee H."/>
            <person name="Ostrov N."/>
        </authorList>
    </citation>
    <scope>NUCLEOTIDE SEQUENCE [LARGE SCALE GENOMIC DNA]</scope>
    <source>
        <strain evidence="3 6">ATCC BAA-571</strain>
    </source>
</reference>
<dbReference type="Gene3D" id="1.10.1470.10">
    <property type="entry name" value="YjbJ"/>
    <property type="match status" value="1"/>
</dbReference>
<sequence>MSLLSSDAFRDRWQRRIGAARIAWGRLTEDELLKTEGQVQKLAELVKERYGVTRDEAKEQVNSVLQNCKS</sequence>
<dbReference type="Proteomes" id="UP001278050">
    <property type="component" value="Unassembled WGS sequence"/>
</dbReference>
<reference evidence="4 5" key="1">
    <citation type="submission" date="2016-10" db="EMBL/GenBank/DDBJ databases">
        <authorList>
            <person name="de Groot N.N."/>
        </authorList>
    </citation>
    <scope>NUCLEOTIDE SEQUENCE [LARGE SCALE GENOMIC DNA]</scope>
    <source>
        <strain evidence="4 5">JCM 10630</strain>
    </source>
</reference>
<evidence type="ECO:0000313" key="3">
    <source>
        <dbReference type="EMBL" id="MDX5995344.1"/>
    </source>
</evidence>
<evidence type="ECO:0000256" key="1">
    <source>
        <dbReference type="ARBA" id="ARBA00009129"/>
    </source>
</evidence>
<protein>
    <submittedName>
        <fullName evidence="3">CsbD family protein</fullName>
    </submittedName>
    <submittedName>
        <fullName evidence="4">Uncharacterized conserved protein YjbJ, UPF0337 family</fullName>
    </submittedName>
</protein>
<evidence type="ECO:0000313" key="4">
    <source>
        <dbReference type="EMBL" id="SDF20038.1"/>
    </source>
</evidence>
<dbReference type="AlphaFoldDB" id="A0A1G7J5A4"/>
<evidence type="ECO:0000259" key="2">
    <source>
        <dbReference type="Pfam" id="PF05532"/>
    </source>
</evidence>
<dbReference type="Pfam" id="PF05532">
    <property type="entry name" value="CsbD"/>
    <property type="match status" value="1"/>
</dbReference>
<dbReference type="InterPro" id="IPR008462">
    <property type="entry name" value="CsbD"/>
</dbReference>
<proteinExistence type="inferred from homology"/>
<organism evidence="4 5">
    <name type="scientific">Ectopseudomonas alcaliphila</name>
    <dbReference type="NCBI Taxonomy" id="101564"/>
    <lineage>
        <taxon>Bacteria</taxon>
        <taxon>Pseudomonadati</taxon>
        <taxon>Pseudomonadota</taxon>
        <taxon>Gammaproteobacteria</taxon>
        <taxon>Pseudomonadales</taxon>
        <taxon>Pseudomonadaceae</taxon>
        <taxon>Ectopseudomonas</taxon>
    </lineage>
</organism>
<dbReference type="Proteomes" id="UP000182413">
    <property type="component" value="Unassembled WGS sequence"/>
</dbReference>
<dbReference type="InterPro" id="IPR036629">
    <property type="entry name" value="YjbJ_sf"/>
</dbReference>
<dbReference type="EMBL" id="JAWXXP010000001">
    <property type="protein sequence ID" value="MDX5995344.1"/>
    <property type="molecule type" value="Genomic_DNA"/>
</dbReference>
<keyword evidence="6" id="KW-1185">Reference proteome</keyword>
<dbReference type="SUPFAM" id="SSF69047">
    <property type="entry name" value="Hypothetical protein YjbJ"/>
    <property type="match status" value="1"/>
</dbReference>
<feature type="domain" description="CsbD-like" evidence="2">
    <location>
        <begin position="11"/>
        <end position="59"/>
    </location>
</feature>
<name>A0A1G7J5A4_9GAMM</name>
<dbReference type="EMBL" id="FNAE01000006">
    <property type="protein sequence ID" value="SDF20038.1"/>
    <property type="molecule type" value="Genomic_DNA"/>
</dbReference>
<gene>
    <name evidence="4" type="ORF">SAMN05216575_106126</name>
    <name evidence="3" type="ORF">SIM71_25050</name>
</gene>